<protein>
    <recommendedName>
        <fullName evidence="3">NYN domain-containing protein</fullName>
    </recommendedName>
</protein>
<name>A0ABQ9HDG4_9NEOP</name>
<reference evidence="1 2" key="1">
    <citation type="submission" date="2023-02" db="EMBL/GenBank/DDBJ databases">
        <title>LHISI_Scaffold_Assembly.</title>
        <authorList>
            <person name="Stuart O.P."/>
            <person name="Cleave R."/>
            <person name="Magrath M.J.L."/>
            <person name="Mikheyev A.S."/>
        </authorList>
    </citation>
    <scope>NUCLEOTIDE SEQUENCE [LARGE SCALE GENOMIC DNA]</scope>
    <source>
        <strain evidence="1">Daus_M_001</strain>
        <tissue evidence="1">Leg muscle</tissue>
    </source>
</reference>
<organism evidence="1 2">
    <name type="scientific">Dryococelus australis</name>
    <dbReference type="NCBI Taxonomy" id="614101"/>
    <lineage>
        <taxon>Eukaryota</taxon>
        <taxon>Metazoa</taxon>
        <taxon>Ecdysozoa</taxon>
        <taxon>Arthropoda</taxon>
        <taxon>Hexapoda</taxon>
        <taxon>Insecta</taxon>
        <taxon>Pterygota</taxon>
        <taxon>Neoptera</taxon>
        <taxon>Polyneoptera</taxon>
        <taxon>Phasmatodea</taxon>
        <taxon>Verophasmatodea</taxon>
        <taxon>Anareolatae</taxon>
        <taxon>Phasmatidae</taxon>
        <taxon>Eurycanthinae</taxon>
        <taxon>Dryococelus</taxon>
    </lineage>
</organism>
<comment type="caution">
    <text evidence="1">The sequence shown here is derived from an EMBL/GenBank/DDBJ whole genome shotgun (WGS) entry which is preliminary data.</text>
</comment>
<evidence type="ECO:0000313" key="2">
    <source>
        <dbReference type="Proteomes" id="UP001159363"/>
    </source>
</evidence>
<proteinExistence type="predicted"/>
<gene>
    <name evidence="1" type="ORF">PR048_014197</name>
</gene>
<dbReference type="Proteomes" id="UP001159363">
    <property type="component" value="Chromosome 4"/>
</dbReference>
<sequence length="253" mass="27539">MNTLASTTQADFLSNHHNKERLITLFFRHLETAGIEVCNSEGDADTLIVKRALELASLGNNVTVVASDTDIAVMLLARATDDMQLRVLSPGIGESKDCVLFCHAVTGCDTTSAFFGNSKKKAWKFLPRSDMRNVTIVFSSPESTKQEVCAAGETFYIALYGGINVESLDELKWKLAGGFLVPILTSQAPAPESLLRLVSCGYKTDCGYRCECRRAGLACSTMCGHCRGGSHMNIKIQDFHGSDDEDDPEQANL</sequence>
<evidence type="ECO:0008006" key="3">
    <source>
        <dbReference type="Google" id="ProtNLM"/>
    </source>
</evidence>
<accession>A0ABQ9HDG4</accession>
<evidence type="ECO:0000313" key="1">
    <source>
        <dbReference type="EMBL" id="KAJ8882390.1"/>
    </source>
</evidence>
<dbReference type="EMBL" id="JARBHB010000005">
    <property type="protein sequence ID" value="KAJ8882390.1"/>
    <property type="molecule type" value="Genomic_DNA"/>
</dbReference>
<keyword evidence="2" id="KW-1185">Reference proteome</keyword>